<dbReference type="GO" id="GO:1902670">
    <property type="term" value="F:carbon dioxide binding"/>
    <property type="evidence" value="ECO:0007669"/>
    <property type="project" value="TreeGrafter"/>
</dbReference>
<dbReference type="GO" id="GO:0051604">
    <property type="term" value="P:protein maturation"/>
    <property type="evidence" value="ECO:0007669"/>
    <property type="project" value="TreeGrafter"/>
</dbReference>
<dbReference type="GO" id="GO:0005506">
    <property type="term" value="F:iron ion binding"/>
    <property type="evidence" value="ECO:0007669"/>
    <property type="project" value="TreeGrafter"/>
</dbReference>
<dbReference type="EMBL" id="DROM01000356">
    <property type="protein sequence ID" value="HHH13753.1"/>
    <property type="molecule type" value="Genomic_DNA"/>
</dbReference>
<gene>
    <name evidence="2" type="ORF">ENJ98_05905</name>
</gene>
<reference evidence="2" key="1">
    <citation type="journal article" date="2020" name="mSystems">
        <title>Genome- and Community-Level Interaction Insights into Carbon Utilization and Element Cycling Functions of Hydrothermarchaeota in Hydrothermal Sediment.</title>
        <authorList>
            <person name="Zhou Z."/>
            <person name="Liu Y."/>
            <person name="Xu W."/>
            <person name="Pan J."/>
            <person name="Luo Z.H."/>
            <person name="Li M."/>
        </authorList>
    </citation>
    <scope>NUCLEOTIDE SEQUENCE [LARGE SCALE GENOMIC DNA]</scope>
    <source>
        <strain evidence="2">HyVt-535</strain>
    </source>
</reference>
<dbReference type="InterPro" id="IPR001109">
    <property type="entry name" value="Hydrogenase_HupF/HypC"/>
</dbReference>
<comment type="similarity">
    <text evidence="1">Belongs to the HupF/HypC family.</text>
</comment>
<dbReference type="PRINTS" id="PR00445">
    <property type="entry name" value="HUPFHYPC"/>
</dbReference>
<dbReference type="NCBIfam" id="TIGR00074">
    <property type="entry name" value="hypC_hupF"/>
    <property type="match status" value="1"/>
</dbReference>
<comment type="caution">
    <text evidence="2">The sequence shown here is derived from an EMBL/GenBank/DDBJ whole genome shotgun (WGS) entry which is preliminary data.</text>
</comment>
<organism evidence="2">
    <name type="scientific">Thiolapillus brandeum</name>
    <dbReference type="NCBI Taxonomy" id="1076588"/>
    <lineage>
        <taxon>Bacteria</taxon>
        <taxon>Pseudomonadati</taxon>
        <taxon>Pseudomonadota</taxon>
        <taxon>Gammaproteobacteria</taxon>
        <taxon>Chromatiales</taxon>
        <taxon>Sedimenticolaceae</taxon>
        <taxon>Thiolapillus</taxon>
    </lineage>
</organism>
<dbReference type="PANTHER" id="PTHR35177">
    <property type="entry name" value="HYDROGENASE MATURATION FACTOR HYBG"/>
    <property type="match status" value="1"/>
</dbReference>
<dbReference type="Proteomes" id="UP000886100">
    <property type="component" value="Unassembled WGS sequence"/>
</dbReference>
<dbReference type="PROSITE" id="PS01097">
    <property type="entry name" value="HUPF_HYPC"/>
    <property type="match status" value="1"/>
</dbReference>
<accession>A0A7C5IZX6</accession>
<name>A0A7C5IZX6_9GAMM</name>
<dbReference type="InterPro" id="IPR019812">
    <property type="entry name" value="Hydgase_assmbl_chp_CS"/>
</dbReference>
<dbReference type="Pfam" id="PF01455">
    <property type="entry name" value="HupF_HypC"/>
    <property type="match status" value="1"/>
</dbReference>
<dbReference type="Gene3D" id="2.30.30.140">
    <property type="match status" value="1"/>
</dbReference>
<dbReference type="PANTHER" id="PTHR35177:SF2">
    <property type="entry name" value="HYDROGENASE MATURATION FACTOR HYBG"/>
    <property type="match status" value="1"/>
</dbReference>
<sequence length="77" mass="8442">MCLGIPMRIKRIDGLTALCEAKGVEREAGLLFMQGEELGVGDHVVISLGQVIRRISAEEARAAWELYEQMLSGPGRD</sequence>
<evidence type="ECO:0000313" key="2">
    <source>
        <dbReference type="EMBL" id="HHH13753.1"/>
    </source>
</evidence>
<evidence type="ECO:0000256" key="1">
    <source>
        <dbReference type="ARBA" id="ARBA00006018"/>
    </source>
</evidence>
<proteinExistence type="inferred from homology"/>
<dbReference type="SUPFAM" id="SSF159127">
    <property type="entry name" value="HupF/HypC-like"/>
    <property type="match status" value="1"/>
</dbReference>
<dbReference type="AlphaFoldDB" id="A0A7C5IZX6"/>
<protein>
    <submittedName>
        <fullName evidence="2">HypC/HybG/HupF family hydrogenase formation chaperone</fullName>
    </submittedName>
</protein>